<dbReference type="AlphaFoldDB" id="A0A6G1HY58"/>
<reference evidence="5" key="1">
    <citation type="journal article" date="2020" name="Stud. Mycol.">
        <title>101 Dothideomycetes genomes: a test case for predicting lifestyles and emergence of pathogens.</title>
        <authorList>
            <person name="Haridas S."/>
            <person name="Albert R."/>
            <person name="Binder M."/>
            <person name="Bloem J."/>
            <person name="Labutti K."/>
            <person name="Salamov A."/>
            <person name="Andreopoulos B."/>
            <person name="Baker S."/>
            <person name="Barry K."/>
            <person name="Bills G."/>
            <person name="Bluhm B."/>
            <person name="Cannon C."/>
            <person name="Castanera R."/>
            <person name="Culley D."/>
            <person name="Daum C."/>
            <person name="Ezra D."/>
            <person name="Gonzalez J."/>
            <person name="Henrissat B."/>
            <person name="Kuo A."/>
            <person name="Liang C."/>
            <person name="Lipzen A."/>
            <person name="Lutzoni F."/>
            <person name="Magnuson J."/>
            <person name="Mondo S."/>
            <person name="Nolan M."/>
            <person name="Ohm R."/>
            <person name="Pangilinan J."/>
            <person name="Park H.-J."/>
            <person name="Ramirez L."/>
            <person name="Alfaro M."/>
            <person name="Sun H."/>
            <person name="Tritt A."/>
            <person name="Yoshinaga Y."/>
            <person name="Zwiers L.-H."/>
            <person name="Turgeon B."/>
            <person name="Goodwin S."/>
            <person name="Spatafora J."/>
            <person name="Crous P."/>
            <person name="Grigoriev I."/>
        </authorList>
    </citation>
    <scope>NUCLEOTIDE SEQUENCE</scope>
    <source>
        <strain evidence="5">CBS 262.69</strain>
    </source>
</reference>
<organism evidence="5 6">
    <name type="scientific">Trichodelitschia bisporula</name>
    <dbReference type="NCBI Taxonomy" id="703511"/>
    <lineage>
        <taxon>Eukaryota</taxon>
        <taxon>Fungi</taxon>
        <taxon>Dikarya</taxon>
        <taxon>Ascomycota</taxon>
        <taxon>Pezizomycotina</taxon>
        <taxon>Dothideomycetes</taxon>
        <taxon>Dothideomycetes incertae sedis</taxon>
        <taxon>Phaeotrichales</taxon>
        <taxon>Phaeotrichaceae</taxon>
        <taxon>Trichodelitschia</taxon>
    </lineage>
</organism>
<dbReference type="PANTHER" id="PTHR43918">
    <property type="entry name" value="ACETYLCHOLINESTERASE"/>
    <property type="match status" value="1"/>
</dbReference>
<name>A0A6G1HY58_9PEZI</name>
<dbReference type="Gene3D" id="3.40.50.1820">
    <property type="entry name" value="alpha/beta hydrolase"/>
    <property type="match status" value="2"/>
</dbReference>
<protein>
    <submittedName>
        <fullName evidence="5">Alpha/beta-hydrolase</fullName>
    </submittedName>
</protein>
<keyword evidence="6" id="KW-1185">Reference proteome</keyword>
<dbReference type="PROSITE" id="PS00941">
    <property type="entry name" value="CARBOXYLESTERASE_B_2"/>
    <property type="match status" value="1"/>
</dbReference>
<dbReference type="InterPro" id="IPR002018">
    <property type="entry name" value="CarbesteraseB"/>
</dbReference>
<keyword evidence="2 5" id="KW-0378">Hydrolase</keyword>
<evidence type="ECO:0000256" key="1">
    <source>
        <dbReference type="ARBA" id="ARBA00005964"/>
    </source>
</evidence>
<dbReference type="EMBL" id="ML996694">
    <property type="protein sequence ID" value="KAF2400841.1"/>
    <property type="molecule type" value="Genomic_DNA"/>
</dbReference>
<feature type="signal peptide" evidence="3">
    <location>
        <begin position="1"/>
        <end position="17"/>
    </location>
</feature>
<accession>A0A6G1HY58</accession>
<dbReference type="InterPro" id="IPR050654">
    <property type="entry name" value="AChE-related_enzymes"/>
</dbReference>
<dbReference type="OrthoDB" id="408631at2759"/>
<evidence type="ECO:0000256" key="2">
    <source>
        <dbReference type="ARBA" id="ARBA00022801"/>
    </source>
</evidence>
<proteinExistence type="inferred from homology"/>
<feature type="chain" id="PRO_5026116839" evidence="3">
    <location>
        <begin position="18"/>
        <end position="479"/>
    </location>
</feature>
<feature type="domain" description="Carboxylesterase type B" evidence="4">
    <location>
        <begin position="24"/>
        <end position="333"/>
    </location>
</feature>
<comment type="similarity">
    <text evidence="1">Belongs to the type-B carboxylesterase/lipase family.</text>
</comment>
<dbReference type="Pfam" id="PF00135">
    <property type="entry name" value="COesterase"/>
    <property type="match status" value="2"/>
</dbReference>
<dbReference type="InterPro" id="IPR019819">
    <property type="entry name" value="Carboxylesterase_B_CS"/>
</dbReference>
<dbReference type="SUPFAM" id="SSF53474">
    <property type="entry name" value="alpha/beta-Hydrolases"/>
    <property type="match status" value="1"/>
</dbReference>
<gene>
    <name evidence="5" type="ORF">EJ06DRAFT_542952</name>
</gene>
<dbReference type="InterPro" id="IPR029058">
    <property type="entry name" value="AB_hydrolase_fold"/>
</dbReference>
<evidence type="ECO:0000313" key="6">
    <source>
        <dbReference type="Proteomes" id="UP000799640"/>
    </source>
</evidence>
<evidence type="ECO:0000256" key="3">
    <source>
        <dbReference type="SAM" id="SignalP"/>
    </source>
</evidence>
<dbReference type="GO" id="GO:0052689">
    <property type="term" value="F:carboxylic ester hydrolase activity"/>
    <property type="evidence" value="ECO:0007669"/>
    <property type="project" value="TreeGrafter"/>
</dbReference>
<evidence type="ECO:0000313" key="5">
    <source>
        <dbReference type="EMBL" id="KAF2400841.1"/>
    </source>
</evidence>
<sequence length="479" mass="50506">MSPRALLTAALAAVAAAAPLATAPTAKTAQGPVTGKTLDSGVNEFLGIPFAESPPLRFGAPKEPNAWTEALDATNYKPSCITQFNYPEKVRNFTIEVFNMPIQPESEDCLYLNVWSPSGPAPKGGFPVMVWIYGGNLQAGAASLPVYNGEKFALQRDVVLVNINYRTNVFGFPNSPELPNGEANPGFLDQRLALKWVQANIASFSGNPAQVTIFGESAGAWSVKQLVALPPNPLPFRAAILESNAMGVTGGETSYTTLLKATNCTFAPSPLTCLRAVPAEAIKDTIERANLGFDPVADEITRTADVAARFTSGKAAKVPLIIGSNADDGSAFAGIFGGLDFAATSFPATAAAVTALTFQCPAAELADHAAKSGYDVYRYVFDVKAKSAPFPHAGAWHSFEIGAVFRTYNESELARVSGAMQGRWADLAYTGQPAGWPKVTAGEGPVLVFGEYDDQLVGPELDDKVGCKAMKKDVLAAGL</sequence>
<feature type="domain" description="Carboxylesterase type B" evidence="4">
    <location>
        <begin position="343"/>
        <end position="449"/>
    </location>
</feature>
<evidence type="ECO:0000259" key="4">
    <source>
        <dbReference type="Pfam" id="PF00135"/>
    </source>
</evidence>
<keyword evidence="3" id="KW-0732">Signal</keyword>
<dbReference type="Proteomes" id="UP000799640">
    <property type="component" value="Unassembled WGS sequence"/>
</dbReference>
<dbReference type="PANTHER" id="PTHR43918:SF4">
    <property type="entry name" value="CARBOXYLIC ESTER HYDROLASE"/>
    <property type="match status" value="1"/>
</dbReference>